<dbReference type="PANTHER" id="PTHR42686">
    <property type="entry name" value="GH17980P-RELATED"/>
    <property type="match status" value="1"/>
</dbReference>
<accession>A0ABV5UY09</accession>
<sequence>MCALASCSGDGIVRAVEGSLQRLGLDLLPLVLLRKPEEFSFEPATAHSGPLATLVGLRDHGMINHLGIASGPIDLQLKCLQTDAFDALISHVPSNLLDRAAEPLIENAVSREVAFVNGAPFTGRLLLDGEGRSTQGMNWERGPARLERSDKMRLICVPLAAAALQFSKLDPRVASTIVGASTSSKADFVTDL</sequence>
<name>A0ABV5UY09_9MICC</name>
<dbReference type="InterPro" id="IPR023210">
    <property type="entry name" value="NADP_OxRdtase_dom"/>
</dbReference>
<reference evidence="2 3" key="1">
    <citation type="submission" date="2024-09" db="EMBL/GenBank/DDBJ databases">
        <authorList>
            <person name="Sun Q."/>
            <person name="Mori K."/>
        </authorList>
    </citation>
    <scope>NUCLEOTIDE SEQUENCE [LARGE SCALE GENOMIC DNA]</scope>
    <source>
        <strain evidence="2 3">JCM 13519</strain>
    </source>
</reference>
<evidence type="ECO:0000259" key="1">
    <source>
        <dbReference type="Pfam" id="PF00248"/>
    </source>
</evidence>
<dbReference type="InterPro" id="IPR020471">
    <property type="entry name" value="AKR"/>
</dbReference>
<dbReference type="Pfam" id="PF00248">
    <property type="entry name" value="Aldo_ket_red"/>
    <property type="match status" value="1"/>
</dbReference>
<protein>
    <submittedName>
        <fullName evidence="2">Aldo/keto reductase</fullName>
    </submittedName>
</protein>
<feature type="domain" description="NADP-dependent oxidoreductase" evidence="1">
    <location>
        <begin position="8"/>
        <end position="186"/>
    </location>
</feature>
<dbReference type="InterPro" id="IPR036812">
    <property type="entry name" value="NAD(P)_OxRdtase_dom_sf"/>
</dbReference>
<comment type="caution">
    <text evidence="2">The sequence shown here is derived from an EMBL/GenBank/DDBJ whole genome shotgun (WGS) entry which is preliminary data.</text>
</comment>
<dbReference type="RefSeq" id="WP_345036966.1">
    <property type="nucleotide sequence ID" value="NZ_BAABED010000001.1"/>
</dbReference>
<keyword evidence="3" id="KW-1185">Reference proteome</keyword>
<evidence type="ECO:0000313" key="2">
    <source>
        <dbReference type="EMBL" id="MFB9717035.1"/>
    </source>
</evidence>
<proteinExistence type="predicted"/>
<gene>
    <name evidence="2" type="ORF">ACFFPI_23345</name>
</gene>
<dbReference type="Proteomes" id="UP001589536">
    <property type="component" value="Unassembled WGS sequence"/>
</dbReference>
<organism evidence="2 3">
    <name type="scientific">Arthrobacter methylotrophus</name>
    <dbReference type="NCBI Taxonomy" id="121291"/>
    <lineage>
        <taxon>Bacteria</taxon>
        <taxon>Bacillati</taxon>
        <taxon>Actinomycetota</taxon>
        <taxon>Actinomycetes</taxon>
        <taxon>Micrococcales</taxon>
        <taxon>Micrococcaceae</taxon>
        <taxon>Arthrobacter</taxon>
    </lineage>
</organism>
<dbReference type="Gene3D" id="3.20.20.100">
    <property type="entry name" value="NADP-dependent oxidoreductase domain"/>
    <property type="match status" value="1"/>
</dbReference>
<evidence type="ECO:0000313" key="3">
    <source>
        <dbReference type="Proteomes" id="UP001589536"/>
    </source>
</evidence>
<dbReference type="SUPFAM" id="SSF51430">
    <property type="entry name" value="NAD(P)-linked oxidoreductase"/>
    <property type="match status" value="1"/>
</dbReference>
<dbReference type="EMBL" id="JBHMBH010000077">
    <property type="protein sequence ID" value="MFB9717035.1"/>
    <property type="molecule type" value="Genomic_DNA"/>
</dbReference>
<dbReference type="PANTHER" id="PTHR42686:SF1">
    <property type="entry name" value="GH17980P-RELATED"/>
    <property type="match status" value="1"/>
</dbReference>